<organism evidence="2 3">
    <name type="scientific">Ciona intestinalis</name>
    <name type="common">Transparent sea squirt</name>
    <name type="synonym">Ascidia intestinalis</name>
    <dbReference type="NCBI Taxonomy" id="7719"/>
    <lineage>
        <taxon>Eukaryota</taxon>
        <taxon>Metazoa</taxon>
        <taxon>Chordata</taxon>
        <taxon>Tunicata</taxon>
        <taxon>Ascidiacea</taxon>
        <taxon>Phlebobranchia</taxon>
        <taxon>Cionidae</taxon>
        <taxon>Ciona</taxon>
    </lineage>
</organism>
<dbReference type="SUPFAM" id="SSF47391">
    <property type="entry name" value="Dimerization-anchoring domain of cAMP-dependent PK regulatory subunit"/>
    <property type="match status" value="1"/>
</dbReference>
<reference evidence="2" key="3">
    <citation type="submission" date="2025-08" db="UniProtKB">
        <authorList>
            <consortium name="Ensembl"/>
        </authorList>
    </citation>
    <scope>IDENTIFICATION</scope>
</reference>
<proteinExistence type="predicted"/>
<accession>H2XMN0</accession>
<accession>A0A1W2WIQ6</accession>
<dbReference type="Ensembl" id="ENSCINT00000033851.1">
    <property type="protein sequence ID" value="ENSCINP00000030913.1"/>
    <property type="gene ID" value="ENSCING00000017929.1"/>
</dbReference>
<evidence type="ECO:0000313" key="2">
    <source>
        <dbReference type="Ensembl" id="ENSCINP00000030913.1"/>
    </source>
</evidence>
<dbReference type="RefSeq" id="XP_002129752.1">
    <property type="nucleotide sequence ID" value="XM_002129716.3"/>
</dbReference>
<feature type="compositionally biased region" description="Basic and acidic residues" evidence="1">
    <location>
        <begin position="12"/>
        <end position="33"/>
    </location>
</feature>
<evidence type="ECO:0000256" key="1">
    <source>
        <dbReference type="SAM" id="MobiDB-lite"/>
    </source>
</evidence>
<evidence type="ECO:0000313" key="3">
    <source>
        <dbReference type="Proteomes" id="UP000008144"/>
    </source>
</evidence>
<dbReference type="PANTHER" id="PTHR47110:SF3">
    <property type="entry name" value="TESTIS-SPECIFIC EXPRESSED PROTEIN 55-LIKE"/>
    <property type="match status" value="1"/>
</dbReference>
<dbReference type="Pfam" id="PF17819">
    <property type="entry name" value="Tex55"/>
    <property type="match status" value="1"/>
</dbReference>
<name>H2XMN0_CIOIN</name>
<dbReference type="EMBL" id="EAAA01002033">
    <property type="status" value="NOT_ANNOTATED_CDS"/>
    <property type="molecule type" value="Genomic_DNA"/>
</dbReference>
<dbReference type="HOGENOM" id="CLU_2060640_0_0_1"/>
<dbReference type="Gene3D" id="1.20.890.10">
    <property type="entry name" value="cAMP-dependent protein kinase regulatory subunit, dimerization-anchoring domain"/>
    <property type="match status" value="1"/>
</dbReference>
<reference evidence="2" key="4">
    <citation type="submission" date="2025-09" db="UniProtKB">
        <authorList>
            <consortium name="Ensembl"/>
        </authorList>
    </citation>
    <scope>IDENTIFICATION</scope>
</reference>
<dbReference type="Proteomes" id="UP000008144">
    <property type="component" value="Chromosome 4"/>
</dbReference>
<dbReference type="CDD" id="cd22975">
    <property type="entry name" value="DD_TEX55"/>
    <property type="match status" value="1"/>
</dbReference>
<gene>
    <name evidence="2" type="primary">LOC100183205</name>
</gene>
<keyword evidence="3" id="KW-1185">Reference proteome</keyword>
<dbReference type="InterPro" id="IPR048377">
    <property type="entry name" value="TEX55_DD"/>
</dbReference>
<dbReference type="OrthoDB" id="522106at2759"/>
<feature type="region of interest" description="Disordered" evidence="1">
    <location>
        <begin position="1"/>
        <end position="54"/>
    </location>
</feature>
<reference evidence="3" key="1">
    <citation type="journal article" date="2002" name="Science">
        <title>The draft genome of Ciona intestinalis: insights into chordate and vertebrate origins.</title>
        <authorList>
            <person name="Dehal P."/>
            <person name="Satou Y."/>
            <person name="Campbell R.K."/>
            <person name="Chapman J."/>
            <person name="Degnan B."/>
            <person name="De Tomaso A."/>
            <person name="Davidson B."/>
            <person name="Di Gregorio A."/>
            <person name="Gelpke M."/>
            <person name="Goodstein D.M."/>
            <person name="Harafuji N."/>
            <person name="Hastings K.E."/>
            <person name="Ho I."/>
            <person name="Hotta K."/>
            <person name="Huang W."/>
            <person name="Kawashima T."/>
            <person name="Lemaire P."/>
            <person name="Martinez D."/>
            <person name="Meinertzhagen I.A."/>
            <person name="Necula S."/>
            <person name="Nonaka M."/>
            <person name="Putnam N."/>
            <person name="Rash S."/>
            <person name="Saiga H."/>
            <person name="Satake M."/>
            <person name="Terry A."/>
            <person name="Yamada L."/>
            <person name="Wang H.G."/>
            <person name="Awazu S."/>
            <person name="Azumi K."/>
            <person name="Boore J."/>
            <person name="Branno M."/>
            <person name="Chin-Bow S."/>
            <person name="DeSantis R."/>
            <person name="Doyle S."/>
            <person name="Francino P."/>
            <person name="Keys D.N."/>
            <person name="Haga S."/>
            <person name="Hayashi H."/>
            <person name="Hino K."/>
            <person name="Imai K.S."/>
            <person name="Inaba K."/>
            <person name="Kano S."/>
            <person name="Kobayashi K."/>
            <person name="Kobayashi M."/>
            <person name="Lee B.I."/>
            <person name="Makabe K.W."/>
            <person name="Manohar C."/>
            <person name="Matassi G."/>
            <person name="Medina M."/>
            <person name="Mochizuki Y."/>
            <person name="Mount S."/>
            <person name="Morishita T."/>
            <person name="Miura S."/>
            <person name="Nakayama A."/>
            <person name="Nishizaka S."/>
            <person name="Nomoto H."/>
            <person name="Ohta F."/>
            <person name="Oishi K."/>
            <person name="Rigoutsos I."/>
            <person name="Sano M."/>
            <person name="Sasaki A."/>
            <person name="Sasakura Y."/>
            <person name="Shoguchi E."/>
            <person name="Shin-i T."/>
            <person name="Spagnuolo A."/>
            <person name="Stainier D."/>
            <person name="Suzuki M.M."/>
            <person name="Tassy O."/>
            <person name="Takatori N."/>
            <person name="Tokuoka M."/>
            <person name="Yagi K."/>
            <person name="Yoshizaki F."/>
            <person name="Wada S."/>
            <person name="Zhang C."/>
            <person name="Hyatt P.D."/>
            <person name="Larimer F."/>
            <person name="Detter C."/>
            <person name="Doggett N."/>
            <person name="Glavina T."/>
            <person name="Hawkins T."/>
            <person name="Richardson P."/>
            <person name="Lucas S."/>
            <person name="Kohara Y."/>
            <person name="Levine M."/>
            <person name="Satoh N."/>
            <person name="Rokhsar D.S."/>
        </authorList>
    </citation>
    <scope>NUCLEOTIDE SEQUENCE [LARGE SCALE GENOMIC DNA]</scope>
</reference>
<reference evidence="2" key="2">
    <citation type="journal article" date="2008" name="Genome Biol.">
        <title>Improved genome assembly and evidence-based global gene model set for the chordate Ciona intestinalis: new insight into intron and operon populations.</title>
        <authorList>
            <person name="Satou Y."/>
            <person name="Mineta K."/>
            <person name="Ogasawara M."/>
            <person name="Sasakura Y."/>
            <person name="Shoguchi E."/>
            <person name="Ueno K."/>
            <person name="Yamada L."/>
            <person name="Matsumoto J."/>
            <person name="Wasserscheid J."/>
            <person name="Dewar K."/>
            <person name="Wiley G.B."/>
            <person name="Macmil S.L."/>
            <person name="Roe B.A."/>
            <person name="Zeller R.W."/>
            <person name="Hastings K.E."/>
            <person name="Lemaire P."/>
            <person name="Lindquist E."/>
            <person name="Endo T."/>
            <person name="Hotta K."/>
            <person name="Inaba K."/>
        </authorList>
    </citation>
    <scope>NUCLEOTIDE SEQUENCE [LARGE SCALE GENOMIC DNA]</scope>
    <source>
        <strain evidence="2">wild type</strain>
    </source>
</reference>
<dbReference type="GeneID" id="100183205"/>
<dbReference type="InterPro" id="IPR040760">
    <property type="entry name" value="Tex55"/>
</dbReference>
<dbReference type="AlphaFoldDB" id="H2XMN0"/>
<sequence>MEVEQPNAAAAAEKRVLLTETAETKEKEGETPRRTPTTPGSNEGGVDSETAPHYEDPYDRAVVYMEKHHVLHLFREITEHMVYTRPEDPLKFMLNEVQNLINERDRKIADMVKAASPSS</sequence>
<dbReference type="InParanoid" id="H2XMN0"/>
<dbReference type="PANTHER" id="PTHR47110">
    <property type="entry name" value="TESTIS-SPECIFIC EXPRESSED PROTEIN 55"/>
    <property type="match status" value="1"/>
</dbReference>
<protein>
    <submittedName>
        <fullName evidence="2">Uncharacterized LOC100183205</fullName>
    </submittedName>
</protein>
<dbReference type="GeneTree" id="ENSGT00940000154487"/>
<dbReference type="KEGG" id="cin:100183205"/>